<dbReference type="GO" id="GO:0015562">
    <property type="term" value="F:efflux transmembrane transporter activity"/>
    <property type="evidence" value="ECO:0007669"/>
    <property type="project" value="InterPro"/>
</dbReference>
<dbReference type="PANTHER" id="PTHR30026">
    <property type="entry name" value="OUTER MEMBRANE PROTEIN TOLC"/>
    <property type="match status" value="1"/>
</dbReference>
<comment type="subcellular location">
    <subcellularLocation>
        <location evidence="1">Cell outer membrane</location>
    </subcellularLocation>
</comment>
<organism evidence="8 9">
    <name type="scientific">Terriglobus albidus</name>
    <dbReference type="NCBI Taxonomy" id="1592106"/>
    <lineage>
        <taxon>Bacteria</taxon>
        <taxon>Pseudomonadati</taxon>
        <taxon>Acidobacteriota</taxon>
        <taxon>Terriglobia</taxon>
        <taxon>Terriglobales</taxon>
        <taxon>Acidobacteriaceae</taxon>
        <taxon>Terriglobus</taxon>
    </lineage>
</organism>
<dbReference type="RefSeq" id="WP_147647755.1">
    <property type="nucleotide sequence ID" value="NZ_CP042806.1"/>
</dbReference>
<accession>A0A5B9EBL1</accession>
<dbReference type="GO" id="GO:0015288">
    <property type="term" value="F:porin activity"/>
    <property type="evidence" value="ECO:0007669"/>
    <property type="project" value="TreeGrafter"/>
</dbReference>
<evidence type="ECO:0000256" key="1">
    <source>
        <dbReference type="ARBA" id="ARBA00004442"/>
    </source>
</evidence>
<dbReference type="SUPFAM" id="SSF56954">
    <property type="entry name" value="Outer membrane efflux proteins (OEP)"/>
    <property type="match status" value="1"/>
</dbReference>
<evidence type="ECO:0000256" key="3">
    <source>
        <dbReference type="ARBA" id="ARBA00022448"/>
    </source>
</evidence>
<dbReference type="InterPro" id="IPR003423">
    <property type="entry name" value="OMP_efflux"/>
</dbReference>
<evidence type="ECO:0000256" key="7">
    <source>
        <dbReference type="ARBA" id="ARBA00023237"/>
    </source>
</evidence>
<dbReference type="GO" id="GO:1990281">
    <property type="term" value="C:efflux pump complex"/>
    <property type="evidence" value="ECO:0007669"/>
    <property type="project" value="TreeGrafter"/>
</dbReference>
<evidence type="ECO:0000256" key="4">
    <source>
        <dbReference type="ARBA" id="ARBA00022452"/>
    </source>
</evidence>
<evidence type="ECO:0000256" key="5">
    <source>
        <dbReference type="ARBA" id="ARBA00022692"/>
    </source>
</evidence>
<keyword evidence="7" id="KW-0998">Cell outer membrane</keyword>
<keyword evidence="9" id="KW-1185">Reference proteome</keyword>
<keyword evidence="5" id="KW-0812">Transmembrane</keyword>
<dbReference type="AlphaFoldDB" id="A0A5B9EBL1"/>
<keyword evidence="6" id="KW-0472">Membrane</keyword>
<dbReference type="KEGG" id="talb:FTW19_11495"/>
<dbReference type="Gene3D" id="1.20.1600.10">
    <property type="entry name" value="Outer membrane efflux proteins (OEP)"/>
    <property type="match status" value="1"/>
</dbReference>
<dbReference type="PANTHER" id="PTHR30026:SF21">
    <property type="entry name" value="SLR1270 PROTEIN"/>
    <property type="match status" value="1"/>
</dbReference>
<evidence type="ECO:0000256" key="2">
    <source>
        <dbReference type="ARBA" id="ARBA00007613"/>
    </source>
</evidence>
<evidence type="ECO:0000313" key="9">
    <source>
        <dbReference type="Proteomes" id="UP000321820"/>
    </source>
</evidence>
<dbReference type="EMBL" id="CP042806">
    <property type="protein sequence ID" value="QEE28565.1"/>
    <property type="molecule type" value="Genomic_DNA"/>
</dbReference>
<dbReference type="InterPro" id="IPR051906">
    <property type="entry name" value="TolC-like"/>
</dbReference>
<gene>
    <name evidence="8" type="ORF">FTW19_11495</name>
</gene>
<dbReference type="Pfam" id="PF02321">
    <property type="entry name" value="OEP"/>
    <property type="match status" value="2"/>
</dbReference>
<dbReference type="GO" id="GO:0009279">
    <property type="term" value="C:cell outer membrane"/>
    <property type="evidence" value="ECO:0007669"/>
    <property type="project" value="UniProtKB-SubCell"/>
</dbReference>
<evidence type="ECO:0000256" key="6">
    <source>
        <dbReference type="ARBA" id="ARBA00023136"/>
    </source>
</evidence>
<protein>
    <submittedName>
        <fullName evidence="8">TolC family protein</fullName>
    </submittedName>
</protein>
<dbReference type="Proteomes" id="UP000321820">
    <property type="component" value="Chromosome"/>
</dbReference>
<name>A0A5B9EBL1_9BACT</name>
<reference evidence="8 9" key="1">
    <citation type="submission" date="2019-08" db="EMBL/GenBank/DDBJ databases">
        <title>Complete genome sequence of Terriglobus albidus strain ORNL.</title>
        <authorList>
            <person name="Podar M."/>
        </authorList>
    </citation>
    <scope>NUCLEOTIDE SEQUENCE [LARGE SCALE GENOMIC DNA]</scope>
    <source>
        <strain evidence="8 9">ORNL</strain>
    </source>
</reference>
<proteinExistence type="inferred from homology"/>
<keyword evidence="4" id="KW-1134">Transmembrane beta strand</keyword>
<evidence type="ECO:0000313" key="8">
    <source>
        <dbReference type="EMBL" id="QEE28565.1"/>
    </source>
</evidence>
<dbReference type="OrthoDB" id="107009at2"/>
<keyword evidence="3" id="KW-0813">Transport</keyword>
<sequence length="431" mass="46370">MKRFVTAVVFLGLTIPAIHGQTEPQPALELVQAETQALANQPRMLAAQLRARAFAERVKQARAGYMPTVNFNATGAQVADANTAVAAGNLVTSALSGRFAYGASLTQLVTDFGRTSELVSAARSTAEAQADVATLTRAQVRLNVRTAYYRVLASESVLRAAEAALGNRKLISRQIDALTQSELRSTLDLNFAKVLESEAELAVVRARSNVAQQRAALATAMGLELMVTAPLAEPLLTVEALPGSPEELQQQAAGQRADLGAVTAQQRAAQSFAAAEKRLSYPTLNALGAAGQLPYHDHTLHDDYAAIGFNLSIPVFNGGLFTARRNEAELEAKARAQDVRQLRLQVSEEVRSNWYRADEAYRSLDVASRLVAQSKEALRLAQNRYEAGLGSIVELNQAQLSETSAEITSADATYTYLTRRAELDFAAGLLN</sequence>
<comment type="similarity">
    <text evidence="2">Belongs to the outer membrane factor (OMF) (TC 1.B.17) family.</text>
</comment>